<accession>A0A1S1MRN1</accession>
<dbReference type="Pfam" id="PF00258">
    <property type="entry name" value="Flavodoxin_1"/>
    <property type="match status" value="1"/>
</dbReference>
<dbReference type="GO" id="GO:0010181">
    <property type="term" value="F:FMN binding"/>
    <property type="evidence" value="ECO:0007669"/>
    <property type="project" value="InterPro"/>
</dbReference>
<evidence type="ECO:0000313" key="5">
    <source>
        <dbReference type="EMBL" id="OHU88760.1"/>
    </source>
</evidence>
<dbReference type="Gene3D" id="3.40.50.360">
    <property type="match status" value="1"/>
</dbReference>
<keyword evidence="3" id="KW-0288">FMN</keyword>
<evidence type="ECO:0000256" key="1">
    <source>
        <dbReference type="ARBA" id="ARBA00001917"/>
    </source>
</evidence>
<dbReference type="InterPro" id="IPR008254">
    <property type="entry name" value="Flavodoxin/NO_synth"/>
</dbReference>
<comment type="caution">
    <text evidence="5">The sequence shown here is derived from an EMBL/GenBank/DDBJ whole genome shotgun (WGS) entry which is preliminary data.</text>
</comment>
<dbReference type="GO" id="GO:0016491">
    <property type="term" value="F:oxidoreductase activity"/>
    <property type="evidence" value="ECO:0007669"/>
    <property type="project" value="TreeGrafter"/>
</dbReference>
<dbReference type="RefSeq" id="WP_070986672.1">
    <property type="nucleotide sequence ID" value="NZ_MKJU01000030.1"/>
</dbReference>
<dbReference type="PANTHER" id="PTHR19384">
    <property type="entry name" value="NITRIC OXIDE SYNTHASE-RELATED"/>
    <property type="match status" value="1"/>
</dbReference>
<dbReference type="OrthoDB" id="359268at2"/>
<dbReference type="GO" id="GO:0050660">
    <property type="term" value="F:flavin adenine dinucleotide binding"/>
    <property type="evidence" value="ECO:0007669"/>
    <property type="project" value="TreeGrafter"/>
</dbReference>
<feature type="domain" description="Flavodoxin-like" evidence="4">
    <location>
        <begin position="4"/>
        <end position="147"/>
    </location>
</feature>
<comment type="cofactor">
    <cofactor evidence="1">
        <name>FMN</name>
        <dbReference type="ChEBI" id="CHEBI:58210"/>
    </cofactor>
</comment>
<keyword evidence="6" id="KW-1185">Reference proteome</keyword>
<protein>
    <submittedName>
        <fullName evidence="5">Flavodoxin</fullName>
    </submittedName>
</protein>
<evidence type="ECO:0000256" key="3">
    <source>
        <dbReference type="ARBA" id="ARBA00022643"/>
    </source>
</evidence>
<evidence type="ECO:0000259" key="4">
    <source>
        <dbReference type="PROSITE" id="PS50902"/>
    </source>
</evidence>
<dbReference type="InterPro" id="IPR029039">
    <property type="entry name" value="Flavoprotein-like_sf"/>
</dbReference>
<gene>
    <name evidence="5" type="ORF">BET10_18200</name>
</gene>
<dbReference type="NCBIfam" id="NF005989">
    <property type="entry name" value="PRK08105.1"/>
    <property type="match status" value="1"/>
</dbReference>
<evidence type="ECO:0000313" key="6">
    <source>
        <dbReference type="Proteomes" id="UP000179786"/>
    </source>
</evidence>
<keyword evidence="2" id="KW-0285">Flavoprotein</keyword>
<dbReference type="GO" id="GO:0005829">
    <property type="term" value="C:cytosol"/>
    <property type="evidence" value="ECO:0007669"/>
    <property type="project" value="TreeGrafter"/>
</dbReference>
<dbReference type="EMBL" id="MKJU01000030">
    <property type="protein sequence ID" value="OHU88760.1"/>
    <property type="molecule type" value="Genomic_DNA"/>
</dbReference>
<sequence>MASVSIFVGSVYGNADNLAIEVKNKLEGLGHQATVYEGGTMEQLQNASNILFISSTTGSGDLPENLQPLFMQMQSQFPMLTNKKVGVIGLGDISYGETFCGAGRQIDALVQELNATIPIERLDIDACEHFEPWEPTGPWLMRWAAHL</sequence>
<dbReference type="PANTHER" id="PTHR19384:SF128">
    <property type="entry name" value="NADPH OXIDOREDUCTASE A"/>
    <property type="match status" value="1"/>
</dbReference>
<name>A0A1S1MRN1_9GAMM</name>
<reference evidence="5 6" key="1">
    <citation type="submission" date="2016-09" db="EMBL/GenBank/DDBJ databases">
        <title>Pseudoalteromonas amylolytica sp. nov., isolated from the surface seawater.</title>
        <authorList>
            <person name="Wu Y.-H."/>
            <person name="Cheng H."/>
            <person name="Jin X.-B."/>
            <person name="Wang C.-S."/>
            <person name="Xu X.-W."/>
        </authorList>
    </citation>
    <scope>NUCLEOTIDE SEQUENCE [LARGE SCALE GENOMIC DNA]</scope>
    <source>
        <strain evidence="5 6">JW1</strain>
    </source>
</reference>
<proteinExistence type="predicted"/>
<dbReference type="PROSITE" id="PS50902">
    <property type="entry name" value="FLAVODOXIN_LIKE"/>
    <property type="match status" value="1"/>
</dbReference>
<dbReference type="STRING" id="1859457.BET10_18200"/>
<dbReference type="AlphaFoldDB" id="A0A1S1MRN1"/>
<dbReference type="Proteomes" id="UP000179786">
    <property type="component" value="Unassembled WGS sequence"/>
</dbReference>
<organism evidence="5 6">
    <name type="scientific">Pseudoalteromonas amylolytica</name>
    <dbReference type="NCBI Taxonomy" id="1859457"/>
    <lineage>
        <taxon>Bacteria</taxon>
        <taxon>Pseudomonadati</taxon>
        <taxon>Pseudomonadota</taxon>
        <taxon>Gammaproteobacteria</taxon>
        <taxon>Alteromonadales</taxon>
        <taxon>Pseudoalteromonadaceae</taxon>
        <taxon>Pseudoalteromonas</taxon>
    </lineage>
</organism>
<evidence type="ECO:0000256" key="2">
    <source>
        <dbReference type="ARBA" id="ARBA00022630"/>
    </source>
</evidence>
<dbReference type="SUPFAM" id="SSF52218">
    <property type="entry name" value="Flavoproteins"/>
    <property type="match status" value="1"/>
</dbReference>